<evidence type="ECO:0000313" key="2">
    <source>
        <dbReference type="Proteomes" id="UP000240996"/>
    </source>
</evidence>
<protein>
    <recommendedName>
        <fullName evidence="3">MmcQ/YjbR family DNA-binding protein</fullName>
    </recommendedName>
</protein>
<name>A0A2T4YQ33_9SPHN</name>
<dbReference type="Proteomes" id="UP000240996">
    <property type="component" value="Unassembled WGS sequence"/>
</dbReference>
<gene>
    <name evidence="1" type="ORF">C8J24_1854</name>
</gene>
<evidence type="ECO:0000313" key="1">
    <source>
        <dbReference type="EMBL" id="PTM45628.1"/>
    </source>
</evidence>
<dbReference type="AlphaFoldDB" id="A0A2T4YQ33"/>
<sequence>MLQDWDAIVAIGCTLPGVEPGTSYGRPALRFRGKTLASTTAPDPGSFVLHIGLGEKEILLDTDPATFWQTDHYDGWPAVLVRYGTGAGERIAHLLARAWWDRATSAQRKAYGERP</sequence>
<evidence type="ECO:0008006" key="3">
    <source>
        <dbReference type="Google" id="ProtNLM"/>
    </source>
</evidence>
<keyword evidence="2" id="KW-1185">Reference proteome</keyword>
<reference evidence="1 2" key="1">
    <citation type="submission" date="2018-04" db="EMBL/GenBank/DDBJ databases">
        <title>Genomic Encyclopedia of Type Strains, Phase III (KMG-III): the genomes of soil and plant-associated and newly described type strains.</title>
        <authorList>
            <person name="Whitman W."/>
        </authorList>
    </citation>
    <scope>NUCLEOTIDE SEQUENCE [LARGE SCALE GENOMIC DNA]</scope>
    <source>
        <strain evidence="1 2">NW12</strain>
    </source>
</reference>
<organism evidence="1 2">
    <name type="scientific">Sphingomonas aerolata</name>
    <dbReference type="NCBI Taxonomy" id="185951"/>
    <lineage>
        <taxon>Bacteria</taxon>
        <taxon>Pseudomonadati</taxon>
        <taxon>Pseudomonadota</taxon>
        <taxon>Alphaproteobacteria</taxon>
        <taxon>Sphingomonadales</taxon>
        <taxon>Sphingomonadaceae</taxon>
        <taxon>Sphingomonas</taxon>
    </lineage>
</organism>
<proteinExistence type="predicted"/>
<dbReference type="RefSeq" id="WP_107931895.1">
    <property type="nucleotide sequence ID" value="NZ_PZZN01000002.1"/>
</dbReference>
<dbReference type="EMBL" id="PZZN01000002">
    <property type="protein sequence ID" value="PTM45628.1"/>
    <property type="molecule type" value="Genomic_DNA"/>
</dbReference>
<accession>A0A2T4YQ33</accession>
<comment type="caution">
    <text evidence="1">The sequence shown here is derived from an EMBL/GenBank/DDBJ whole genome shotgun (WGS) entry which is preliminary data.</text>
</comment>